<feature type="transmembrane region" description="Helical" evidence="5">
    <location>
        <begin position="385"/>
        <end position="401"/>
    </location>
</feature>
<evidence type="ECO:0000256" key="4">
    <source>
        <dbReference type="ARBA" id="ARBA00023136"/>
    </source>
</evidence>
<feature type="transmembrane region" description="Helical" evidence="5">
    <location>
        <begin position="325"/>
        <end position="346"/>
    </location>
</feature>
<proteinExistence type="predicted"/>
<dbReference type="GO" id="GO:0004930">
    <property type="term" value="F:G protein-coupled receptor activity"/>
    <property type="evidence" value="ECO:0007669"/>
    <property type="project" value="TreeGrafter"/>
</dbReference>
<evidence type="ECO:0000256" key="1">
    <source>
        <dbReference type="ARBA" id="ARBA00004141"/>
    </source>
</evidence>
<dbReference type="PROSITE" id="PS50262">
    <property type="entry name" value="G_PROTEIN_RECEP_F1_2"/>
    <property type="match status" value="1"/>
</dbReference>
<dbReference type="Proteomes" id="UP000266861">
    <property type="component" value="Unassembled WGS sequence"/>
</dbReference>
<organism evidence="7 8">
    <name type="scientific">Diversispora epigaea</name>
    <dbReference type="NCBI Taxonomy" id="1348612"/>
    <lineage>
        <taxon>Eukaryota</taxon>
        <taxon>Fungi</taxon>
        <taxon>Fungi incertae sedis</taxon>
        <taxon>Mucoromycota</taxon>
        <taxon>Glomeromycotina</taxon>
        <taxon>Glomeromycetes</taxon>
        <taxon>Diversisporales</taxon>
        <taxon>Diversisporaceae</taxon>
        <taxon>Diversispora</taxon>
    </lineage>
</organism>
<evidence type="ECO:0000256" key="3">
    <source>
        <dbReference type="ARBA" id="ARBA00022989"/>
    </source>
</evidence>
<feature type="transmembrane region" description="Helical" evidence="5">
    <location>
        <begin position="413"/>
        <end position="436"/>
    </location>
</feature>
<evidence type="ECO:0000313" key="8">
    <source>
        <dbReference type="Proteomes" id="UP000266861"/>
    </source>
</evidence>
<feature type="transmembrane region" description="Helical" evidence="5">
    <location>
        <begin position="90"/>
        <end position="112"/>
    </location>
</feature>
<keyword evidence="2 5" id="KW-0812">Transmembrane</keyword>
<name>A0A397H0G6_9GLOM</name>
<evidence type="ECO:0000256" key="5">
    <source>
        <dbReference type="SAM" id="Phobius"/>
    </source>
</evidence>
<feature type="transmembrane region" description="Helical" evidence="5">
    <location>
        <begin position="202"/>
        <end position="227"/>
    </location>
</feature>
<dbReference type="GO" id="GO:0007189">
    <property type="term" value="P:adenylate cyclase-activating G protein-coupled receptor signaling pathway"/>
    <property type="evidence" value="ECO:0007669"/>
    <property type="project" value="TreeGrafter"/>
</dbReference>
<evidence type="ECO:0000313" key="7">
    <source>
        <dbReference type="EMBL" id="RHZ54793.1"/>
    </source>
</evidence>
<feature type="domain" description="G-protein coupled receptors family 1 profile" evidence="6">
    <location>
        <begin position="63"/>
        <end position="339"/>
    </location>
</feature>
<protein>
    <recommendedName>
        <fullName evidence="6">G-protein coupled receptors family 1 profile domain-containing protein</fullName>
    </recommendedName>
</protein>
<feature type="transmembrane region" description="Helical" evidence="5">
    <location>
        <begin position="124"/>
        <end position="152"/>
    </location>
</feature>
<dbReference type="PANTHER" id="PTHR23112">
    <property type="entry name" value="G PROTEIN-COUPLED RECEPTOR 157-RELATED"/>
    <property type="match status" value="1"/>
</dbReference>
<evidence type="ECO:0000256" key="2">
    <source>
        <dbReference type="ARBA" id="ARBA00022692"/>
    </source>
</evidence>
<comment type="subcellular location">
    <subcellularLocation>
        <location evidence="1">Membrane</location>
        <topology evidence="1">Multi-pass membrane protein</topology>
    </subcellularLocation>
</comment>
<dbReference type="GO" id="GO:0005886">
    <property type="term" value="C:plasma membrane"/>
    <property type="evidence" value="ECO:0007669"/>
    <property type="project" value="TreeGrafter"/>
</dbReference>
<keyword evidence="4 5" id="KW-0472">Membrane</keyword>
<keyword evidence="3 5" id="KW-1133">Transmembrane helix</keyword>
<dbReference type="InterPro" id="IPR017452">
    <property type="entry name" value="GPCR_Rhodpsn_7TM"/>
</dbReference>
<feature type="transmembrane region" description="Helical" evidence="5">
    <location>
        <begin position="288"/>
        <end position="305"/>
    </location>
</feature>
<dbReference type="EMBL" id="PQFF01000374">
    <property type="protein sequence ID" value="RHZ54793.1"/>
    <property type="molecule type" value="Genomic_DNA"/>
</dbReference>
<accession>A0A397H0G6</accession>
<dbReference type="OrthoDB" id="2112032at2759"/>
<dbReference type="Gene3D" id="1.20.1070.10">
    <property type="entry name" value="Rhodopsin 7-helix transmembrane proteins"/>
    <property type="match status" value="2"/>
</dbReference>
<reference evidence="7 8" key="1">
    <citation type="submission" date="2018-08" db="EMBL/GenBank/DDBJ databases">
        <title>Genome and evolution of the arbuscular mycorrhizal fungus Diversispora epigaea (formerly Glomus versiforme) and its bacterial endosymbionts.</title>
        <authorList>
            <person name="Sun X."/>
            <person name="Fei Z."/>
            <person name="Harrison M."/>
        </authorList>
    </citation>
    <scope>NUCLEOTIDE SEQUENCE [LARGE SCALE GENOMIC DNA]</scope>
    <source>
        <strain evidence="7 8">IT104</strain>
    </source>
</reference>
<evidence type="ECO:0000259" key="6">
    <source>
        <dbReference type="PROSITE" id="PS50262"/>
    </source>
</evidence>
<sequence>MIALSTLVRNSSCQDSTSIQNVNTTTTTNNNVIIANETDIYDTPGFLLVYATSYTFMSFNTIGIIYMLVQIYIRWSYTKGALSMAIKVPLYLGILDAMLLITSSTVFIYPMIHHSQWKEPYCRILAGVSIAVTILKRNMVVIIAIVTYLRVCKEVYWNYGKFDWKLWAIAGFMTVVLSFMGVKGYGANKYWCSTKASTMSVSLISLLLSLIVVLVCIFCYSSIILAVRAIRINKIKAAGNNIDTETSTISNISMPSEIEVRAIKKISSYILVYIIQWFPSIPRNVDQMLGFMTVVLSFMGVKGYGANKYWCSTKASTMSVSLISLLLSLIVVLVCIFCYSSIILAVRAIRINKIKAAGNNIDTETSTISNISMPSEIEVRAIKKISSYILVYIIQWFPSIPRNVDQMLGNGTAWTFALVIAAMNMGGIGNAIFYFINERKYITDNLDTSSSGIRLSTNAKQMGGGKGSEEETDEFDSINVIPLQEYSTASLSINNNRNSK</sequence>
<keyword evidence="8" id="KW-1185">Reference proteome</keyword>
<comment type="caution">
    <text evidence="7">The sequence shown here is derived from an EMBL/GenBank/DDBJ whole genome shotgun (WGS) entry which is preliminary data.</text>
</comment>
<dbReference type="PANTHER" id="PTHR23112:SF0">
    <property type="entry name" value="TRANSMEMBRANE PROTEIN 116"/>
    <property type="match status" value="1"/>
</dbReference>
<feature type="transmembrane region" description="Helical" evidence="5">
    <location>
        <begin position="47"/>
        <end position="69"/>
    </location>
</feature>
<gene>
    <name evidence="7" type="ORF">Glove_423g65</name>
</gene>
<dbReference type="AlphaFoldDB" id="A0A397H0G6"/>
<feature type="transmembrane region" description="Helical" evidence="5">
    <location>
        <begin position="164"/>
        <end position="182"/>
    </location>
</feature>